<accession>A0A1I7DQD8</accession>
<dbReference type="CDD" id="cd07814">
    <property type="entry name" value="SRPBCC_CalC_Aha1-like"/>
    <property type="match status" value="1"/>
</dbReference>
<feature type="domain" description="Activator of Hsp90 ATPase homologue 1/2-like C-terminal" evidence="2">
    <location>
        <begin position="19"/>
        <end position="139"/>
    </location>
</feature>
<dbReference type="InterPro" id="IPR023393">
    <property type="entry name" value="START-like_dom_sf"/>
</dbReference>
<dbReference type="InterPro" id="IPR013538">
    <property type="entry name" value="ASHA1/2-like_C"/>
</dbReference>
<dbReference type="Proteomes" id="UP000183371">
    <property type="component" value="Unassembled WGS sequence"/>
</dbReference>
<dbReference type="SUPFAM" id="SSF55961">
    <property type="entry name" value="Bet v1-like"/>
    <property type="match status" value="1"/>
</dbReference>
<evidence type="ECO:0000256" key="1">
    <source>
        <dbReference type="ARBA" id="ARBA00006817"/>
    </source>
</evidence>
<organism evidence="3 4">
    <name type="scientific">Pseudovibrio denitrificans</name>
    <dbReference type="NCBI Taxonomy" id="258256"/>
    <lineage>
        <taxon>Bacteria</taxon>
        <taxon>Pseudomonadati</taxon>
        <taxon>Pseudomonadota</taxon>
        <taxon>Alphaproteobacteria</taxon>
        <taxon>Hyphomicrobiales</taxon>
        <taxon>Stappiaceae</taxon>
        <taxon>Pseudovibrio</taxon>
    </lineage>
</organism>
<protein>
    <submittedName>
        <fullName evidence="3">Uncharacterized conserved protein YndB, AHSA1/START domain</fullName>
    </submittedName>
</protein>
<keyword evidence="4" id="KW-1185">Reference proteome</keyword>
<comment type="similarity">
    <text evidence="1">Belongs to the AHA1 family.</text>
</comment>
<evidence type="ECO:0000313" key="3">
    <source>
        <dbReference type="EMBL" id="SFU13862.1"/>
    </source>
</evidence>
<proteinExistence type="inferred from homology"/>
<dbReference type="Pfam" id="PF08327">
    <property type="entry name" value="AHSA1"/>
    <property type="match status" value="1"/>
</dbReference>
<sequence length="154" mass="17534">MASTANPDYSVNESMWFDTDLETAFTGWTDPKAIASWFGPPGYTAEILELDLTPGGHWRFRMVPETGAPSHHSGRYVEISRPNTLIFTWESEEDRHLTHGRDTLVTITFTEEASGVRITILHEHLPTQESAQSLTYGWGRGIICFGHWLRRLEE</sequence>
<evidence type="ECO:0000313" key="4">
    <source>
        <dbReference type="Proteomes" id="UP000183371"/>
    </source>
</evidence>
<evidence type="ECO:0000259" key="2">
    <source>
        <dbReference type="Pfam" id="PF08327"/>
    </source>
</evidence>
<dbReference type="Gene3D" id="3.30.530.20">
    <property type="match status" value="1"/>
</dbReference>
<dbReference type="RefSeq" id="WP_054785625.1">
    <property type="nucleotide sequence ID" value="NZ_FPBD01000009.1"/>
</dbReference>
<reference evidence="4" key="1">
    <citation type="submission" date="2016-10" db="EMBL/GenBank/DDBJ databases">
        <authorList>
            <person name="Varghese N."/>
            <person name="Submissions S."/>
        </authorList>
    </citation>
    <scope>NUCLEOTIDE SEQUENCE [LARGE SCALE GENOMIC DNA]</scope>
    <source>
        <strain evidence="4">DSM 17465</strain>
    </source>
</reference>
<gene>
    <name evidence="3" type="ORF">SAMN05444141_109329</name>
</gene>
<dbReference type="AlphaFoldDB" id="A0A1I7DQD8"/>
<dbReference type="EMBL" id="FPBD01000009">
    <property type="protein sequence ID" value="SFU13862.1"/>
    <property type="molecule type" value="Genomic_DNA"/>
</dbReference>
<name>A0A1I7DQD8_9HYPH</name>